<dbReference type="PhylomeDB" id="B4KQP2"/>
<proteinExistence type="predicted"/>
<protein>
    <submittedName>
        <fullName evidence="3">Uncharacterized protein</fullName>
    </submittedName>
</protein>
<keyword evidence="2" id="KW-0732">Signal</keyword>
<keyword evidence="4" id="KW-1185">Reference proteome</keyword>
<dbReference type="HOGENOM" id="CLU_1798454_0_0_1"/>
<dbReference type="KEGG" id="dmo:Dmoj_GI19840"/>
<gene>
    <name evidence="3" type="primary">Dmoj\GI19840</name>
    <name evidence="3" type="ORF">Dmoj_GI19840</name>
</gene>
<name>B4KQP2_DROMO</name>
<dbReference type="Proteomes" id="UP000009192">
    <property type="component" value="Unassembled WGS sequence"/>
</dbReference>
<dbReference type="OrthoDB" id="7856447at2759"/>
<feature type="chain" id="PRO_5002814571" evidence="2">
    <location>
        <begin position="24"/>
        <end position="144"/>
    </location>
</feature>
<feature type="signal peptide" evidence="2">
    <location>
        <begin position="1"/>
        <end position="23"/>
    </location>
</feature>
<dbReference type="EMBL" id="CH933808">
    <property type="protein sequence ID" value="EDW08211.1"/>
    <property type="molecule type" value="Genomic_DNA"/>
</dbReference>
<evidence type="ECO:0000313" key="3">
    <source>
        <dbReference type="EMBL" id="EDW08211.1"/>
    </source>
</evidence>
<dbReference type="InParanoid" id="B4KQP2"/>
<accession>B4KQP2</accession>
<dbReference type="OMA" id="PQLCDWQ"/>
<organism evidence="3 4">
    <name type="scientific">Drosophila mojavensis</name>
    <name type="common">Fruit fly</name>
    <dbReference type="NCBI Taxonomy" id="7230"/>
    <lineage>
        <taxon>Eukaryota</taxon>
        <taxon>Metazoa</taxon>
        <taxon>Ecdysozoa</taxon>
        <taxon>Arthropoda</taxon>
        <taxon>Hexapoda</taxon>
        <taxon>Insecta</taxon>
        <taxon>Pterygota</taxon>
        <taxon>Neoptera</taxon>
        <taxon>Endopterygota</taxon>
        <taxon>Diptera</taxon>
        <taxon>Brachycera</taxon>
        <taxon>Muscomorpha</taxon>
        <taxon>Ephydroidea</taxon>
        <taxon>Drosophilidae</taxon>
        <taxon>Drosophila</taxon>
    </lineage>
</organism>
<evidence type="ECO:0000313" key="4">
    <source>
        <dbReference type="Proteomes" id="UP000009192"/>
    </source>
</evidence>
<feature type="region of interest" description="Disordered" evidence="1">
    <location>
        <begin position="120"/>
        <end position="144"/>
    </location>
</feature>
<reference evidence="3 4" key="1">
    <citation type="journal article" date="2007" name="Nature">
        <title>Evolution of genes and genomes on the Drosophila phylogeny.</title>
        <authorList>
            <consortium name="Drosophila 12 Genomes Consortium"/>
            <person name="Clark A.G."/>
            <person name="Eisen M.B."/>
            <person name="Smith D.R."/>
            <person name="Bergman C.M."/>
            <person name="Oliver B."/>
            <person name="Markow T.A."/>
            <person name="Kaufman T.C."/>
            <person name="Kellis M."/>
            <person name="Gelbart W."/>
            <person name="Iyer V.N."/>
            <person name="Pollard D.A."/>
            <person name="Sackton T.B."/>
            <person name="Larracuente A.M."/>
            <person name="Singh N.D."/>
            <person name="Abad J.P."/>
            <person name="Abt D.N."/>
            <person name="Adryan B."/>
            <person name="Aguade M."/>
            <person name="Akashi H."/>
            <person name="Anderson W.W."/>
            <person name="Aquadro C.F."/>
            <person name="Ardell D.H."/>
            <person name="Arguello R."/>
            <person name="Artieri C.G."/>
            <person name="Barbash D.A."/>
            <person name="Barker D."/>
            <person name="Barsanti P."/>
            <person name="Batterham P."/>
            <person name="Batzoglou S."/>
            <person name="Begun D."/>
            <person name="Bhutkar A."/>
            <person name="Blanco E."/>
            <person name="Bosak S.A."/>
            <person name="Bradley R.K."/>
            <person name="Brand A.D."/>
            <person name="Brent M.R."/>
            <person name="Brooks A.N."/>
            <person name="Brown R.H."/>
            <person name="Butlin R.K."/>
            <person name="Caggese C."/>
            <person name="Calvi B.R."/>
            <person name="Bernardo de Carvalho A."/>
            <person name="Caspi A."/>
            <person name="Castrezana S."/>
            <person name="Celniker S.E."/>
            <person name="Chang J.L."/>
            <person name="Chapple C."/>
            <person name="Chatterji S."/>
            <person name="Chinwalla A."/>
            <person name="Civetta A."/>
            <person name="Clifton S.W."/>
            <person name="Comeron J.M."/>
            <person name="Costello J.C."/>
            <person name="Coyne J.A."/>
            <person name="Daub J."/>
            <person name="David R.G."/>
            <person name="Delcher A.L."/>
            <person name="Delehaunty K."/>
            <person name="Do C.B."/>
            <person name="Ebling H."/>
            <person name="Edwards K."/>
            <person name="Eickbush T."/>
            <person name="Evans J.D."/>
            <person name="Filipski A."/>
            <person name="Findeiss S."/>
            <person name="Freyhult E."/>
            <person name="Fulton L."/>
            <person name="Fulton R."/>
            <person name="Garcia A.C."/>
            <person name="Gardiner A."/>
            <person name="Garfield D.A."/>
            <person name="Garvin B.E."/>
            <person name="Gibson G."/>
            <person name="Gilbert D."/>
            <person name="Gnerre S."/>
            <person name="Godfrey J."/>
            <person name="Good R."/>
            <person name="Gotea V."/>
            <person name="Gravely B."/>
            <person name="Greenberg A.J."/>
            <person name="Griffiths-Jones S."/>
            <person name="Gross S."/>
            <person name="Guigo R."/>
            <person name="Gustafson E.A."/>
            <person name="Haerty W."/>
            <person name="Hahn M.W."/>
            <person name="Halligan D.L."/>
            <person name="Halpern A.L."/>
            <person name="Halter G.M."/>
            <person name="Han M.V."/>
            <person name="Heger A."/>
            <person name="Hillier L."/>
            <person name="Hinrichs A.S."/>
            <person name="Holmes I."/>
            <person name="Hoskins R.A."/>
            <person name="Hubisz M.J."/>
            <person name="Hultmark D."/>
            <person name="Huntley M.A."/>
            <person name="Jaffe D.B."/>
            <person name="Jagadeeshan S."/>
            <person name="Jeck W.R."/>
            <person name="Johnson J."/>
            <person name="Jones C.D."/>
            <person name="Jordan W.C."/>
            <person name="Karpen G.H."/>
            <person name="Kataoka E."/>
            <person name="Keightley P.D."/>
            <person name="Kheradpour P."/>
            <person name="Kirkness E.F."/>
            <person name="Koerich L.B."/>
            <person name="Kristiansen K."/>
            <person name="Kudrna D."/>
            <person name="Kulathinal R.J."/>
            <person name="Kumar S."/>
            <person name="Kwok R."/>
            <person name="Lander E."/>
            <person name="Langley C.H."/>
            <person name="Lapoint R."/>
            <person name="Lazzaro B.P."/>
            <person name="Lee S.J."/>
            <person name="Levesque L."/>
            <person name="Li R."/>
            <person name="Lin C.F."/>
            <person name="Lin M.F."/>
            <person name="Lindblad-Toh K."/>
            <person name="Llopart A."/>
            <person name="Long M."/>
            <person name="Low L."/>
            <person name="Lozovsky E."/>
            <person name="Lu J."/>
            <person name="Luo M."/>
            <person name="Machado C.A."/>
            <person name="Makalowski W."/>
            <person name="Marzo M."/>
            <person name="Matsuda M."/>
            <person name="Matzkin L."/>
            <person name="McAllister B."/>
            <person name="McBride C.S."/>
            <person name="McKernan B."/>
            <person name="McKernan K."/>
            <person name="Mendez-Lago M."/>
            <person name="Minx P."/>
            <person name="Mollenhauer M.U."/>
            <person name="Montooth K."/>
            <person name="Mount S.M."/>
            <person name="Mu X."/>
            <person name="Myers E."/>
            <person name="Negre B."/>
            <person name="Newfeld S."/>
            <person name="Nielsen R."/>
            <person name="Noor M.A."/>
            <person name="O'Grady P."/>
            <person name="Pachter L."/>
            <person name="Papaceit M."/>
            <person name="Parisi M.J."/>
            <person name="Parisi M."/>
            <person name="Parts L."/>
            <person name="Pedersen J.S."/>
            <person name="Pesole G."/>
            <person name="Phillippy A.M."/>
            <person name="Ponting C.P."/>
            <person name="Pop M."/>
            <person name="Porcelli D."/>
            <person name="Powell J.R."/>
            <person name="Prohaska S."/>
            <person name="Pruitt K."/>
            <person name="Puig M."/>
            <person name="Quesneville H."/>
            <person name="Ram K.R."/>
            <person name="Rand D."/>
            <person name="Rasmussen M.D."/>
            <person name="Reed L.K."/>
            <person name="Reenan R."/>
            <person name="Reily A."/>
            <person name="Remington K.A."/>
            <person name="Rieger T.T."/>
            <person name="Ritchie M.G."/>
            <person name="Robin C."/>
            <person name="Rogers Y.H."/>
            <person name="Rohde C."/>
            <person name="Rozas J."/>
            <person name="Rubenfield M.J."/>
            <person name="Ruiz A."/>
            <person name="Russo S."/>
            <person name="Salzberg S.L."/>
            <person name="Sanchez-Gracia A."/>
            <person name="Saranga D.J."/>
            <person name="Sato H."/>
            <person name="Schaeffer S.W."/>
            <person name="Schatz M.C."/>
            <person name="Schlenke T."/>
            <person name="Schwartz R."/>
            <person name="Segarra C."/>
            <person name="Singh R.S."/>
            <person name="Sirot L."/>
            <person name="Sirota M."/>
            <person name="Sisneros N.B."/>
            <person name="Smith C.D."/>
            <person name="Smith T.F."/>
            <person name="Spieth J."/>
            <person name="Stage D.E."/>
            <person name="Stark A."/>
            <person name="Stephan W."/>
            <person name="Strausberg R.L."/>
            <person name="Strempel S."/>
            <person name="Sturgill D."/>
            <person name="Sutton G."/>
            <person name="Sutton G.G."/>
            <person name="Tao W."/>
            <person name="Teichmann S."/>
            <person name="Tobari Y.N."/>
            <person name="Tomimura Y."/>
            <person name="Tsolas J.M."/>
            <person name="Valente V.L."/>
            <person name="Venter E."/>
            <person name="Venter J.C."/>
            <person name="Vicario S."/>
            <person name="Vieira F.G."/>
            <person name="Vilella A.J."/>
            <person name="Villasante A."/>
            <person name="Walenz B."/>
            <person name="Wang J."/>
            <person name="Wasserman M."/>
            <person name="Watts T."/>
            <person name="Wilson D."/>
            <person name="Wilson R.K."/>
            <person name="Wing R.A."/>
            <person name="Wolfner M.F."/>
            <person name="Wong A."/>
            <person name="Wong G.K."/>
            <person name="Wu C.I."/>
            <person name="Wu G."/>
            <person name="Yamamoto D."/>
            <person name="Yang H.P."/>
            <person name="Yang S.P."/>
            <person name="Yorke J.A."/>
            <person name="Yoshida K."/>
            <person name="Zdobnov E."/>
            <person name="Zhang P."/>
            <person name="Zhang Y."/>
            <person name="Zimin A.V."/>
            <person name="Baldwin J."/>
            <person name="Abdouelleil A."/>
            <person name="Abdulkadir J."/>
            <person name="Abebe A."/>
            <person name="Abera B."/>
            <person name="Abreu J."/>
            <person name="Acer S.C."/>
            <person name="Aftuck L."/>
            <person name="Alexander A."/>
            <person name="An P."/>
            <person name="Anderson E."/>
            <person name="Anderson S."/>
            <person name="Arachi H."/>
            <person name="Azer M."/>
            <person name="Bachantsang P."/>
            <person name="Barry A."/>
            <person name="Bayul T."/>
            <person name="Berlin A."/>
            <person name="Bessette D."/>
            <person name="Bloom T."/>
            <person name="Blye J."/>
            <person name="Boguslavskiy L."/>
            <person name="Bonnet C."/>
            <person name="Boukhgalter B."/>
            <person name="Bourzgui I."/>
            <person name="Brown A."/>
            <person name="Cahill P."/>
            <person name="Channer S."/>
            <person name="Cheshatsang Y."/>
            <person name="Chuda L."/>
            <person name="Citroen M."/>
            <person name="Collymore A."/>
            <person name="Cooke P."/>
            <person name="Costello M."/>
            <person name="D'Aco K."/>
            <person name="Daza R."/>
            <person name="De Haan G."/>
            <person name="DeGray S."/>
            <person name="DeMaso C."/>
            <person name="Dhargay N."/>
            <person name="Dooley K."/>
            <person name="Dooley E."/>
            <person name="Doricent M."/>
            <person name="Dorje P."/>
            <person name="Dorjee K."/>
            <person name="Dupes A."/>
            <person name="Elong R."/>
            <person name="Falk J."/>
            <person name="Farina A."/>
            <person name="Faro S."/>
            <person name="Ferguson D."/>
            <person name="Fisher S."/>
            <person name="Foley C.D."/>
            <person name="Franke A."/>
            <person name="Friedrich D."/>
            <person name="Gadbois L."/>
            <person name="Gearin G."/>
            <person name="Gearin C.R."/>
            <person name="Giannoukos G."/>
            <person name="Goode T."/>
            <person name="Graham J."/>
            <person name="Grandbois E."/>
            <person name="Grewal S."/>
            <person name="Gyaltsen K."/>
            <person name="Hafez N."/>
            <person name="Hagos B."/>
            <person name="Hall J."/>
            <person name="Henson C."/>
            <person name="Hollinger A."/>
            <person name="Honan T."/>
            <person name="Huard M.D."/>
            <person name="Hughes L."/>
            <person name="Hurhula B."/>
            <person name="Husby M.E."/>
            <person name="Kamat A."/>
            <person name="Kanga B."/>
            <person name="Kashin S."/>
            <person name="Khazanovich D."/>
            <person name="Kisner P."/>
            <person name="Lance K."/>
            <person name="Lara M."/>
            <person name="Lee W."/>
            <person name="Lennon N."/>
            <person name="Letendre F."/>
            <person name="LeVine R."/>
            <person name="Lipovsky A."/>
            <person name="Liu X."/>
            <person name="Liu J."/>
            <person name="Liu S."/>
            <person name="Lokyitsang T."/>
            <person name="Lokyitsang Y."/>
            <person name="Lubonja R."/>
            <person name="Lui A."/>
            <person name="MacDonald P."/>
            <person name="Magnisalis V."/>
            <person name="Maru K."/>
            <person name="Matthews C."/>
            <person name="McCusker W."/>
            <person name="McDonough S."/>
            <person name="Mehta T."/>
            <person name="Meldrim J."/>
            <person name="Meneus L."/>
            <person name="Mihai O."/>
            <person name="Mihalev A."/>
            <person name="Mihova T."/>
            <person name="Mittelman R."/>
            <person name="Mlenga V."/>
            <person name="Montmayeur A."/>
            <person name="Mulrain L."/>
            <person name="Navidi A."/>
            <person name="Naylor J."/>
            <person name="Negash T."/>
            <person name="Nguyen T."/>
            <person name="Nguyen N."/>
            <person name="Nicol R."/>
            <person name="Norbu C."/>
            <person name="Norbu N."/>
            <person name="Novod N."/>
            <person name="O'Neill B."/>
            <person name="Osman S."/>
            <person name="Markiewicz E."/>
            <person name="Oyono O.L."/>
            <person name="Patti C."/>
            <person name="Phunkhang P."/>
            <person name="Pierre F."/>
            <person name="Priest M."/>
            <person name="Raghuraman S."/>
            <person name="Rege F."/>
            <person name="Reyes R."/>
            <person name="Rise C."/>
            <person name="Rogov P."/>
            <person name="Ross K."/>
            <person name="Ryan E."/>
            <person name="Settipalli S."/>
            <person name="Shea T."/>
            <person name="Sherpa N."/>
            <person name="Shi L."/>
            <person name="Shih D."/>
            <person name="Sparrow T."/>
            <person name="Spaulding J."/>
            <person name="Stalker J."/>
            <person name="Stange-Thomann N."/>
            <person name="Stavropoulos S."/>
            <person name="Stone C."/>
            <person name="Strader C."/>
            <person name="Tesfaye S."/>
            <person name="Thomson T."/>
            <person name="Thoulutsang Y."/>
            <person name="Thoulutsang D."/>
            <person name="Topham K."/>
            <person name="Topping I."/>
            <person name="Tsamla T."/>
            <person name="Vassiliev H."/>
            <person name="Vo A."/>
            <person name="Wangchuk T."/>
            <person name="Wangdi T."/>
            <person name="Weiand M."/>
            <person name="Wilkinson J."/>
            <person name="Wilson A."/>
            <person name="Yadav S."/>
            <person name="Young G."/>
            <person name="Yu Q."/>
            <person name="Zembek L."/>
            <person name="Zhong D."/>
            <person name="Zimmer A."/>
            <person name="Zwirko Z."/>
            <person name="Jaffe D.B."/>
            <person name="Alvarez P."/>
            <person name="Brockman W."/>
            <person name="Butler J."/>
            <person name="Chin C."/>
            <person name="Gnerre S."/>
            <person name="Grabherr M."/>
            <person name="Kleber M."/>
            <person name="Mauceli E."/>
            <person name="MacCallum I."/>
        </authorList>
    </citation>
    <scope>NUCLEOTIDE SEQUENCE [LARGE SCALE GENOMIC DNA]</scope>
    <source>
        <strain evidence="4">Tucson 15081-1352.22</strain>
    </source>
</reference>
<dbReference type="eggNOG" id="ENOG502TFBV">
    <property type="taxonomic scope" value="Eukaryota"/>
</dbReference>
<evidence type="ECO:0000256" key="2">
    <source>
        <dbReference type="SAM" id="SignalP"/>
    </source>
</evidence>
<dbReference type="AlphaFoldDB" id="B4KQP2"/>
<evidence type="ECO:0000256" key="1">
    <source>
        <dbReference type="SAM" id="MobiDB-lite"/>
    </source>
</evidence>
<sequence length="144" mass="16152">MPLLTLPLPLPLPLLLLVVHSRAETQSAAHLQQIPQLSHEQVALIAANATARCQLVPQLCDWQLHLYEGHAFQVSLPETGPEQDEQLPSEPNAQQLLFTVPSAEHEQMLLIYAQVERKAKPSLKTRNKSKSKSGKRKRRLMSTN</sequence>